<evidence type="ECO:0000313" key="1">
    <source>
        <dbReference type="EMBL" id="QGZ16191.1"/>
    </source>
</evidence>
<proteinExistence type="predicted"/>
<gene>
    <name evidence="1" type="ORF">Hena1_00150</name>
</gene>
<sequence length="91" mass="10246">MIDWLKGLFKEDRNVLVGTLKWTIHWTDMGCDDRGVWLLYETESGKRSFDISNKATMTGKKEHPGYGDVLAWSQGGDWPLGATKTGKGKIN</sequence>
<name>A0A6B9J5K9_9CAUD</name>
<accession>A0A6B9J5K9</accession>
<dbReference type="Proteomes" id="UP000433183">
    <property type="component" value="Segment"/>
</dbReference>
<keyword evidence="2" id="KW-1185">Reference proteome</keyword>
<organism evidence="1 2">
    <name type="scientific">Erwinia phage Hena1</name>
    <dbReference type="NCBI Taxonomy" id="2678601"/>
    <lineage>
        <taxon>Viruses</taxon>
        <taxon>Duplodnaviria</taxon>
        <taxon>Heunggongvirae</taxon>
        <taxon>Uroviricota</taxon>
        <taxon>Caudoviricetes</taxon>
        <taxon>Vequintavirinae</taxon>
        <taxon>Henunavirus</taxon>
        <taxon>Henunavirus hena1</taxon>
    </lineage>
</organism>
<reference evidence="1 2" key="1">
    <citation type="submission" date="2019-11" db="EMBL/GenBank/DDBJ databases">
        <title>Characterization of a new Erwinia amylovora bacteriophage.</title>
        <authorList>
            <person name="Valentovich L.N."/>
            <person name="Akhremchuk A.E."/>
            <person name="Besarab N.V."/>
            <person name="Lagonenko A.L."/>
        </authorList>
    </citation>
    <scope>NUCLEOTIDE SEQUENCE [LARGE SCALE GENOMIC DNA]</scope>
</reference>
<dbReference type="EMBL" id="MN732867">
    <property type="protein sequence ID" value="QGZ16191.1"/>
    <property type="molecule type" value="Genomic_DNA"/>
</dbReference>
<evidence type="ECO:0000313" key="2">
    <source>
        <dbReference type="Proteomes" id="UP000433183"/>
    </source>
</evidence>
<protein>
    <submittedName>
        <fullName evidence="1">Uncharacterized protein</fullName>
    </submittedName>
</protein>